<organism evidence="12 13">
    <name type="scientific">Paramuricea clavata</name>
    <name type="common">Red gorgonian</name>
    <name type="synonym">Violescent sea-whip</name>
    <dbReference type="NCBI Taxonomy" id="317549"/>
    <lineage>
        <taxon>Eukaryota</taxon>
        <taxon>Metazoa</taxon>
        <taxon>Cnidaria</taxon>
        <taxon>Anthozoa</taxon>
        <taxon>Octocorallia</taxon>
        <taxon>Malacalcyonacea</taxon>
        <taxon>Plexauridae</taxon>
        <taxon>Paramuricea</taxon>
    </lineage>
</organism>
<dbReference type="Gene3D" id="2.40.30.10">
    <property type="entry name" value="Translation factors"/>
    <property type="match status" value="1"/>
</dbReference>
<evidence type="ECO:0000313" key="12">
    <source>
        <dbReference type="EMBL" id="CAB4006216.1"/>
    </source>
</evidence>
<keyword evidence="2" id="KW-1003">Cell membrane</keyword>
<evidence type="ECO:0000256" key="7">
    <source>
        <dbReference type="ARBA" id="ARBA00023002"/>
    </source>
</evidence>
<dbReference type="PANTHER" id="PTHR11972">
    <property type="entry name" value="NADPH OXIDASE"/>
    <property type="match status" value="1"/>
</dbReference>
<dbReference type="InterPro" id="IPR000778">
    <property type="entry name" value="Cyt_b245_heavy_chain"/>
</dbReference>
<evidence type="ECO:0000256" key="9">
    <source>
        <dbReference type="ARBA" id="ARBA00023136"/>
    </source>
</evidence>
<proteinExistence type="predicted"/>
<comment type="catalytic activity">
    <reaction evidence="11">
        <text>NADPH + 2 O2 = 2 superoxide + NADP(+) + H(+)</text>
        <dbReference type="Rhea" id="RHEA:63180"/>
        <dbReference type="ChEBI" id="CHEBI:15378"/>
        <dbReference type="ChEBI" id="CHEBI:15379"/>
        <dbReference type="ChEBI" id="CHEBI:18421"/>
        <dbReference type="ChEBI" id="CHEBI:57783"/>
        <dbReference type="ChEBI" id="CHEBI:58349"/>
    </reaction>
</comment>
<dbReference type="InterPro" id="IPR013130">
    <property type="entry name" value="Fe3_Rdtase_TM_dom"/>
</dbReference>
<dbReference type="GO" id="GO:0006952">
    <property type="term" value="P:defense response"/>
    <property type="evidence" value="ECO:0007669"/>
    <property type="project" value="TreeGrafter"/>
</dbReference>
<keyword evidence="10" id="KW-0325">Glycoprotein</keyword>
<evidence type="ECO:0000313" key="13">
    <source>
        <dbReference type="Proteomes" id="UP001152795"/>
    </source>
</evidence>
<keyword evidence="8" id="KW-0408">Iron</keyword>
<name>A0A7D9EBG8_PARCT</name>
<dbReference type="GO" id="GO:0043020">
    <property type="term" value="C:NADPH oxidase complex"/>
    <property type="evidence" value="ECO:0007669"/>
    <property type="project" value="TreeGrafter"/>
</dbReference>
<dbReference type="SFLD" id="SFLDG01168">
    <property type="entry name" value="Ferric_reductase_subgroup_(FRE"/>
    <property type="match status" value="1"/>
</dbReference>
<gene>
    <name evidence="12" type="ORF">PACLA_8A021500</name>
</gene>
<dbReference type="EMBL" id="CACRXK020005448">
    <property type="protein sequence ID" value="CAB4006216.1"/>
    <property type="molecule type" value="Genomic_DNA"/>
</dbReference>
<keyword evidence="7" id="KW-0560">Oxidoreductase</keyword>
<dbReference type="Proteomes" id="UP001152795">
    <property type="component" value="Unassembled WGS sequence"/>
</dbReference>
<reference evidence="12" key="1">
    <citation type="submission" date="2020-04" db="EMBL/GenBank/DDBJ databases">
        <authorList>
            <person name="Alioto T."/>
            <person name="Alioto T."/>
            <person name="Gomez Garrido J."/>
        </authorList>
    </citation>
    <scope>NUCLEOTIDE SEQUENCE</scope>
    <source>
        <strain evidence="12">A484AB</strain>
    </source>
</reference>
<dbReference type="FunFam" id="2.40.30.10:FF:000030">
    <property type="entry name" value="cytochrome b-245 heavy chain"/>
    <property type="match status" value="1"/>
</dbReference>
<accession>A0A7D9EBG8</accession>
<keyword evidence="13" id="KW-1185">Reference proteome</keyword>
<dbReference type="Pfam" id="PF08022">
    <property type="entry name" value="FAD_binding_8"/>
    <property type="match status" value="1"/>
</dbReference>
<keyword evidence="6" id="KW-1133">Transmembrane helix</keyword>
<keyword evidence="4" id="KW-0812">Transmembrane</keyword>
<dbReference type="Pfam" id="PF08030">
    <property type="entry name" value="NAD_binding_6"/>
    <property type="match status" value="1"/>
</dbReference>
<dbReference type="PRINTS" id="PR00466">
    <property type="entry name" value="GP91PHOX"/>
</dbReference>
<dbReference type="InterPro" id="IPR017927">
    <property type="entry name" value="FAD-bd_FR_type"/>
</dbReference>
<dbReference type="FunFam" id="3.40.50.80:FF:000004">
    <property type="entry name" value="NADPH oxidase isoform 2"/>
    <property type="match status" value="1"/>
</dbReference>
<evidence type="ECO:0000256" key="10">
    <source>
        <dbReference type="ARBA" id="ARBA00023180"/>
    </source>
</evidence>
<dbReference type="Gene3D" id="3.40.50.80">
    <property type="entry name" value="Nucleotide-binding domain of ferredoxin-NADP reductase (FNR) module"/>
    <property type="match status" value="1"/>
</dbReference>
<evidence type="ECO:0000256" key="1">
    <source>
        <dbReference type="ARBA" id="ARBA00004651"/>
    </source>
</evidence>
<comment type="subcellular location">
    <subcellularLocation>
        <location evidence="1">Cell membrane</location>
        <topology evidence="1">Multi-pass membrane protein</topology>
    </subcellularLocation>
</comment>
<keyword evidence="5" id="KW-0479">Metal-binding</keyword>
<dbReference type="SUPFAM" id="SSF52343">
    <property type="entry name" value="Ferredoxin reductase-like, C-terminal NADP-linked domain"/>
    <property type="match status" value="1"/>
</dbReference>
<keyword evidence="9" id="KW-0472">Membrane</keyword>
<dbReference type="OrthoDB" id="167398at2759"/>
<dbReference type="InterPro" id="IPR050369">
    <property type="entry name" value="RBOH/FRE"/>
</dbReference>
<dbReference type="CDD" id="cd06186">
    <property type="entry name" value="NOX_Duox_like_FAD_NADP"/>
    <property type="match status" value="1"/>
</dbReference>
<dbReference type="InterPro" id="IPR013121">
    <property type="entry name" value="Fe_red_NAD-bd_6"/>
</dbReference>
<dbReference type="InterPro" id="IPR039261">
    <property type="entry name" value="FNR_nucleotide-bd"/>
</dbReference>
<evidence type="ECO:0000256" key="2">
    <source>
        <dbReference type="ARBA" id="ARBA00022475"/>
    </source>
</evidence>
<dbReference type="Pfam" id="PF01794">
    <property type="entry name" value="Ferric_reduct"/>
    <property type="match status" value="1"/>
</dbReference>
<dbReference type="PANTHER" id="PTHR11972:SF153">
    <property type="entry name" value="SUPEROXIDE-GENERATING NADPH OXIDASE HEAVY CHAIN SUBUNIT A"/>
    <property type="match status" value="1"/>
</dbReference>
<evidence type="ECO:0000256" key="3">
    <source>
        <dbReference type="ARBA" id="ARBA00022617"/>
    </source>
</evidence>
<comment type="caution">
    <text evidence="12">The sequence shown here is derived from an EMBL/GenBank/DDBJ whole genome shotgun (WGS) entry which is preliminary data.</text>
</comment>
<dbReference type="PROSITE" id="PS51384">
    <property type="entry name" value="FAD_FR"/>
    <property type="match status" value="1"/>
</dbReference>
<evidence type="ECO:0000256" key="11">
    <source>
        <dbReference type="ARBA" id="ARBA00049908"/>
    </source>
</evidence>
<dbReference type="GO" id="GO:0016175">
    <property type="term" value="F:superoxide-generating NAD(P)H oxidase activity"/>
    <property type="evidence" value="ECO:0007669"/>
    <property type="project" value="TreeGrafter"/>
</dbReference>
<dbReference type="AlphaFoldDB" id="A0A7D9EBG8"/>
<dbReference type="InterPro" id="IPR013112">
    <property type="entry name" value="FAD-bd_8"/>
</dbReference>
<protein>
    <submittedName>
        <fullName evidence="12">Cytochrome b-245 heavy chain-like</fullName>
    </submittedName>
</protein>
<sequence>MLSFFRGLDCCGMGQNIQRLLDKNIKFHRFIAYVICLFTVIHISAHVFNFENLVRAYDGSSLQHSLSIMDDIGNKTYINPVRNQNSDTPTEVFRTVAGVSGFLITIALILMVTSSTELLRRSYFEVFWYTHHLFSVFFVGLIVHGMQGLLRRQTNTNEHDPEFCKGMIKDKCPVPNFESSGPQTWKWIVLPLSLYFIERCIRFVRSLQNVTITKVINHPSNVIEIEMKKPGFSYCAGQYVFLQCPKISKLEWHPFTLTSSPEEETFSVHIRTVGDWTTALSKACTGDGMEVRDLNEIPSISVDGPFGTSSSDYFKYSTCVFIGAGIGVTPFASILKSIWNRHEHSCASLQIKKVYFYWICPDTNAFEWFAQLLESLETQMAEKGNRGFLQYNIFLTRGWSKEEARNIMVRDETQNVDVITGLKQKTHFGRPEWTNIFKNIANDNPRLDCSARADVGVFFCGPPTLSHTLHTLCDQYSTLQEGVKFYYNKENF</sequence>
<dbReference type="GO" id="GO:0042554">
    <property type="term" value="P:superoxide anion generation"/>
    <property type="evidence" value="ECO:0007669"/>
    <property type="project" value="TreeGrafter"/>
</dbReference>
<keyword evidence="3" id="KW-0349">Heme</keyword>
<dbReference type="SFLD" id="SFLDG01169">
    <property type="entry name" value="NADPH_oxidase_subgroup_(NOX)"/>
    <property type="match status" value="1"/>
</dbReference>
<dbReference type="SFLD" id="SFLDS00052">
    <property type="entry name" value="Ferric_Reductase_Domain"/>
    <property type="match status" value="1"/>
</dbReference>
<dbReference type="GO" id="GO:0046872">
    <property type="term" value="F:metal ion binding"/>
    <property type="evidence" value="ECO:0007669"/>
    <property type="project" value="UniProtKB-KW"/>
</dbReference>
<evidence type="ECO:0000256" key="4">
    <source>
        <dbReference type="ARBA" id="ARBA00022692"/>
    </source>
</evidence>
<evidence type="ECO:0000256" key="6">
    <source>
        <dbReference type="ARBA" id="ARBA00022989"/>
    </source>
</evidence>
<evidence type="ECO:0000256" key="5">
    <source>
        <dbReference type="ARBA" id="ARBA00022723"/>
    </source>
</evidence>
<evidence type="ECO:0000256" key="8">
    <source>
        <dbReference type="ARBA" id="ARBA00023004"/>
    </source>
</evidence>
<dbReference type="SUPFAM" id="SSF63380">
    <property type="entry name" value="Riboflavin synthase domain-like"/>
    <property type="match status" value="1"/>
</dbReference>
<dbReference type="InterPro" id="IPR017938">
    <property type="entry name" value="Riboflavin_synthase-like_b-brl"/>
</dbReference>